<dbReference type="AlphaFoldDB" id="A0AA36DFT8"/>
<dbReference type="Proteomes" id="UP001177023">
    <property type="component" value="Unassembled WGS sequence"/>
</dbReference>
<gene>
    <name evidence="2" type="ORF">MSPICULIGERA_LOCUS23538</name>
</gene>
<organism evidence="2 3">
    <name type="scientific">Mesorhabditis spiculigera</name>
    <dbReference type="NCBI Taxonomy" id="96644"/>
    <lineage>
        <taxon>Eukaryota</taxon>
        <taxon>Metazoa</taxon>
        <taxon>Ecdysozoa</taxon>
        <taxon>Nematoda</taxon>
        <taxon>Chromadorea</taxon>
        <taxon>Rhabditida</taxon>
        <taxon>Rhabditina</taxon>
        <taxon>Rhabditomorpha</taxon>
        <taxon>Rhabditoidea</taxon>
        <taxon>Rhabditidae</taxon>
        <taxon>Mesorhabditinae</taxon>
        <taxon>Mesorhabditis</taxon>
    </lineage>
</organism>
<accession>A0AA36DFT8</accession>
<dbReference type="InterPro" id="IPR007714">
    <property type="entry name" value="CFA20_dom"/>
</dbReference>
<evidence type="ECO:0000259" key="1">
    <source>
        <dbReference type="Pfam" id="PF05018"/>
    </source>
</evidence>
<name>A0AA36DFT8_9BILA</name>
<protein>
    <recommendedName>
        <fullName evidence="1">CFA20 domain-containing protein</fullName>
    </recommendedName>
</protein>
<reference evidence="2" key="1">
    <citation type="submission" date="2023-06" db="EMBL/GenBank/DDBJ databases">
        <authorList>
            <person name="Delattre M."/>
        </authorList>
    </citation>
    <scope>NUCLEOTIDE SEQUENCE</scope>
    <source>
        <strain evidence="2">AF72</strain>
    </source>
</reference>
<dbReference type="EMBL" id="CATQJA010002706">
    <property type="protein sequence ID" value="CAJ0585520.1"/>
    <property type="molecule type" value="Genomic_DNA"/>
</dbReference>
<evidence type="ECO:0000313" key="3">
    <source>
        <dbReference type="Proteomes" id="UP001177023"/>
    </source>
</evidence>
<comment type="caution">
    <text evidence="2">The sequence shown here is derived from an EMBL/GenBank/DDBJ whole genome shotgun (WGS) entry which is preliminary data.</text>
</comment>
<evidence type="ECO:0000313" key="2">
    <source>
        <dbReference type="EMBL" id="CAJ0585520.1"/>
    </source>
</evidence>
<feature type="non-terminal residue" evidence="2">
    <location>
        <position position="200"/>
    </location>
</feature>
<keyword evidence="3" id="KW-1185">Reference proteome</keyword>
<feature type="domain" description="CFA20" evidence="1">
    <location>
        <begin position="1"/>
        <end position="184"/>
    </location>
</feature>
<dbReference type="PANTHER" id="PTHR12458">
    <property type="entry name" value="ORF PROTEIN"/>
    <property type="match status" value="1"/>
</dbReference>
<dbReference type="Pfam" id="PF05018">
    <property type="entry name" value="CFA20_dom"/>
    <property type="match status" value="1"/>
</dbReference>
<dbReference type="InterPro" id="IPR040441">
    <property type="entry name" value="CFA20/CFAP20DC"/>
</dbReference>
<sequence length="200" mass="22849">MFRNTFQSGLLSILYSIGSKPLQLWETQVKNGHIKRISDEDIESLVLEVMGANVSTTMISCPHDPRKGLGIKLPYIVLIVKNMKKYFTFEVQILDDKGIKRRFRASNYQSSTRVKGSICTMPLRLDDGWNQVQFNLADFTKKAYGSNYVETSRVVINANCRLRRVYFSDRLHTEEELPPEFKLYLPNTRVAASKASSSTA</sequence>
<proteinExistence type="predicted"/>